<dbReference type="InterPro" id="IPR036388">
    <property type="entry name" value="WH-like_DNA-bd_sf"/>
</dbReference>
<keyword evidence="2" id="KW-0238">DNA-binding</keyword>
<reference evidence="5" key="1">
    <citation type="journal article" date="2022" name="bioRxiv">
        <title>Discovery and biosynthetic assessment of Streptomyces ortus sp nov. isolated from a deep-sea sponge.</title>
        <authorList>
            <person name="Williams S.E."/>
        </authorList>
    </citation>
    <scope>NUCLEOTIDE SEQUENCE</scope>
    <source>
        <strain evidence="5">A15ISP2-DRY2</strain>
    </source>
</reference>
<dbReference type="InterPro" id="IPR028978">
    <property type="entry name" value="Chorismate_lyase_/UTRA_dom_sf"/>
</dbReference>
<accession>A0ABT3UW14</accession>
<evidence type="ECO:0000256" key="2">
    <source>
        <dbReference type="ARBA" id="ARBA00023125"/>
    </source>
</evidence>
<dbReference type="SMART" id="SM00345">
    <property type="entry name" value="HTH_GNTR"/>
    <property type="match status" value="1"/>
</dbReference>
<dbReference type="SUPFAM" id="SSF46785">
    <property type="entry name" value="Winged helix' DNA-binding domain"/>
    <property type="match status" value="1"/>
</dbReference>
<dbReference type="SMART" id="SM00866">
    <property type="entry name" value="UTRA"/>
    <property type="match status" value="1"/>
</dbReference>
<dbReference type="PANTHER" id="PTHR44846:SF17">
    <property type="entry name" value="GNTR-FAMILY TRANSCRIPTIONAL REGULATOR"/>
    <property type="match status" value="1"/>
</dbReference>
<dbReference type="EMBL" id="JAIFZO010000002">
    <property type="protein sequence ID" value="MCX4231772.1"/>
    <property type="molecule type" value="Genomic_DNA"/>
</dbReference>
<name>A0ABT3UW14_9ACTN</name>
<comment type="caution">
    <text evidence="5">The sequence shown here is derived from an EMBL/GenBank/DDBJ whole genome shotgun (WGS) entry which is preliminary data.</text>
</comment>
<keyword evidence="6" id="KW-1185">Reference proteome</keyword>
<dbReference type="Gene3D" id="3.40.1410.10">
    <property type="entry name" value="Chorismate lyase-like"/>
    <property type="match status" value="1"/>
</dbReference>
<dbReference type="Pfam" id="PF07702">
    <property type="entry name" value="UTRA"/>
    <property type="match status" value="1"/>
</dbReference>
<evidence type="ECO:0000259" key="4">
    <source>
        <dbReference type="PROSITE" id="PS50949"/>
    </source>
</evidence>
<dbReference type="InterPro" id="IPR036390">
    <property type="entry name" value="WH_DNA-bd_sf"/>
</dbReference>
<dbReference type="RefSeq" id="WP_267024892.1">
    <property type="nucleotide sequence ID" value="NZ_JAIFZO010000002.1"/>
</dbReference>
<feature type="domain" description="HTH gntR-type" evidence="4">
    <location>
        <begin position="9"/>
        <end position="77"/>
    </location>
</feature>
<proteinExistence type="predicted"/>
<dbReference type="Proteomes" id="UP001165590">
    <property type="component" value="Unassembled WGS sequence"/>
</dbReference>
<dbReference type="PROSITE" id="PS50949">
    <property type="entry name" value="HTH_GNTR"/>
    <property type="match status" value="1"/>
</dbReference>
<sequence length="254" mass="28101">MARAFDDKRSAHQKIAAGLRRQITRGDLAPGAQLPSTPALMEQYGVAGTTVQKALLMLKEEELLVGQPGRGVFVKGSTQQAISPAVYMPPAATGEPYRWISEAAKRSQRGSSKLMDVAVVTPPSEVAQALGLEQDERALLRKQVLLLDEEPTELTRSYYPLGLAEGTAMMERRKIRGGTPTLLSELGYPPREFIDEVSSEIPTEDEVVALQLPKDMPVLLTFRVVYSDNDRPIEVSLLAKAAHRYRMRYRLNVV</sequence>
<evidence type="ECO:0000256" key="3">
    <source>
        <dbReference type="ARBA" id="ARBA00023163"/>
    </source>
</evidence>
<evidence type="ECO:0000313" key="6">
    <source>
        <dbReference type="Proteomes" id="UP001165590"/>
    </source>
</evidence>
<keyword evidence="1" id="KW-0805">Transcription regulation</keyword>
<dbReference type="InterPro" id="IPR000524">
    <property type="entry name" value="Tscrpt_reg_HTH_GntR"/>
</dbReference>
<keyword evidence="3" id="KW-0804">Transcription</keyword>
<dbReference type="InterPro" id="IPR050679">
    <property type="entry name" value="Bact_HTH_transcr_reg"/>
</dbReference>
<dbReference type="InterPro" id="IPR011663">
    <property type="entry name" value="UTRA"/>
</dbReference>
<dbReference type="PANTHER" id="PTHR44846">
    <property type="entry name" value="MANNOSYL-D-GLYCERATE TRANSPORT/METABOLISM SYSTEM REPRESSOR MNGR-RELATED"/>
    <property type="match status" value="1"/>
</dbReference>
<dbReference type="SUPFAM" id="SSF64288">
    <property type="entry name" value="Chorismate lyase-like"/>
    <property type="match status" value="1"/>
</dbReference>
<protein>
    <submittedName>
        <fullName evidence="5">GntR family transcriptional regulator</fullName>
    </submittedName>
</protein>
<dbReference type="Gene3D" id="1.10.10.10">
    <property type="entry name" value="Winged helix-like DNA-binding domain superfamily/Winged helix DNA-binding domain"/>
    <property type="match status" value="1"/>
</dbReference>
<evidence type="ECO:0000256" key="1">
    <source>
        <dbReference type="ARBA" id="ARBA00023015"/>
    </source>
</evidence>
<evidence type="ECO:0000313" key="5">
    <source>
        <dbReference type="EMBL" id="MCX4231772.1"/>
    </source>
</evidence>
<gene>
    <name evidence="5" type="ORF">K3769_03090</name>
</gene>
<dbReference type="Pfam" id="PF00392">
    <property type="entry name" value="GntR"/>
    <property type="match status" value="1"/>
</dbReference>
<organism evidence="5 6">
    <name type="scientific">Streptomyces ortus</name>
    <dbReference type="NCBI Taxonomy" id="2867268"/>
    <lineage>
        <taxon>Bacteria</taxon>
        <taxon>Bacillati</taxon>
        <taxon>Actinomycetota</taxon>
        <taxon>Actinomycetes</taxon>
        <taxon>Kitasatosporales</taxon>
        <taxon>Streptomycetaceae</taxon>
        <taxon>Streptomyces</taxon>
    </lineage>
</organism>